<dbReference type="Proteomes" id="UP000468531">
    <property type="component" value="Unassembled WGS sequence"/>
</dbReference>
<gene>
    <name evidence="1" type="ORF">FNJ47_08000</name>
</gene>
<dbReference type="Pfam" id="PF17398">
    <property type="entry name" value="NolB"/>
    <property type="match status" value="1"/>
</dbReference>
<dbReference type="AlphaFoldDB" id="A0A6P1BDV7"/>
<dbReference type="InterPro" id="IPR016775">
    <property type="entry name" value="Nodulation_NolB"/>
</dbReference>
<dbReference type="EMBL" id="VKHP01000020">
    <property type="protein sequence ID" value="NEU95771.1"/>
    <property type="molecule type" value="Genomic_DNA"/>
</dbReference>
<organism evidence="1 2">
    <name type="scientific">Bradyrhizobium uaiense</name>
    <dbReference type="NCBI Taxonomy" id="2594946"/>
    <lineage>
        <taxon>Bacteria</taxon>
        <taxon>Pseudomonadati</taxon>
        <taxon>Pseudomonadota</taxon>
        <taxon>Alphaproteobacteria</taxon>
        <taxon>Hyphomicrobiales</taxon>
        <taxon>Nitrobacteraceae</taxon>
        <taxon>Bradyrhizobium</taxon>
    </lineage>
</organism>
<proteinExistence type="predicted"/>
<keyword evidence="2" id="KW-1185">Reference proteome</keyword>
<comment type="caution">
    <text evidence="1">The sequence shown here is derived from an EMBL/GenBank/DDBJ whole genome shotgun (WGS) entry which is preliminary data.</text>
</comment>
<reference evidence="1 2" key="1">
    <citation type="journal article" date="2020" name="Arch. Microbiol.">
        <title>Bradyrhizobium uaiense sp. nov., a new highly efficient cowpea symbiont.</title>
        <authorList>
            <person name="Cabral Michel D."/>
            <person name="Azarias Guimaraes A."/>
            <person name="Martins da Costa E."/>
            <person name="Soares de Carvalho T."/>
            <person name="Balsanelli E."/>
            <person name="Willems A."/>
            <person name="Maltempi de Souza E."/>
            <person name="de Souza Moreira F.M."/>
        </authorList>
    </citation>
    <scope>NUCLEOTIDE SEQUENCE [LARGE SCALE GENOMIC DNA]</scope>
    <source>
        <strain evidence="1 2">UFLA 03-164</strain>
    </source>
</reference>
<protein>
    <submittedName>
        <fullName evidence="1">Nodulation protein</fullName>
    </submittedName>
</protein>
<name>A0A6P1BDV7_9BRAD</name>
<accession>A0A6P1BDV7</accession>
<evidence type="ECO:0000313" key="2">
    <source>
        <dbReference type="Proteomes" id="UP000468531"/>
    </source>
</evidence>
<evidence type="ECO:0000313" key="1">
    <source>
        <dbReference type="EMBL" id="NEU95771.1"/>
    </source>
</evidence>
<sequence>MQRAVTPASPLGDRVLQSISAIHQGKPFPGGAVSPTLVGDPDPAKSFQLGPAAQPLLRPQKVEVHSADKPEGADHFDSALTNLRDVYSGVVQVSLISKGTGAVSSSLNKLLSAG</sequence>